<dbReference type="GO" id="GO:0003723">
    <property type="term" value="F:RNA binding"/>
    <property type="evidence" value="ECO:0007669"/>
    <property type="project" value="InterPro"/>
</dbReference>
<dbReference type="PANTHER" id="PTHR22798">
    <property type="entry name" value="MCT-1 PROTEIN"/>
    <property type="match status" value="1"/>
</dbReference>
<dbReference type="SUPFAM" id="SSF88697">
    <property type="entry name" value="PUA domain-like"/>
    <property type="match status" value="1"/>
</dbReference>
<comment type="similarity">
    <text evidence="3">Belongs to the TMA20 family.</text>
</comment>
<dbReference type="GO" id="GO:0005737">
    <property type="term" value="C:cytoplasm"/>
    <property type="evidence" value="ECO:0007669"/>
    <property type="project" value="UniProtKB-SubCell"/>
</dbReference>
<dbReference type="PROSITE" id="PS50890">
    <property type="entry name" value="PUA"/>
    <property type="match status" value="1"/>
</dbReference>
<comment type="subcellular location">
    <subcellularLocation>
        <location evidence="1 3">Cytoplasm</location>
    </subcellularLocation>
</comment>
<evidence type="ECO:0000256" key="3">
    <source>
        <dbReference type="PIRNR" id="PIRNR005067"/>
    </source>
</evidence>
<dbReference type="STRING" id="133381.A0A2T9ZI61"/>
<reference evidence="5 6" key="1">
    <citation type="journal article" date="2018" name="MBio">
        <title>Comparative Genomics Reveals the Core Gene Toolbox for the Fungus-Insect Symbiosis.</title>
        <authorList>
            <person name="Wang Y."/>
            <person name="Stata M."/>
            <person name="Wang W."/>
            <person name="Stajich J.E."/>
            <person name="White M.M."/>
            <person name="Moncalvo J.M."/>
        </authorList>
    </citation>
    <scope>NUCLEOTIDE SEQUENCE [LARGE SCALE GENOMIC DNA]</scope>
    <source>
        <strain evidence="5 6">SC-DP-2</strain>
    </source>
</reference>
<protein>
    <recommendedName>
        <fullName evidence="3">Translation machinery-associated protein 20</fullName>
    </recommendedName>
</protein>
<dbReference type="EMBL" id="MBFS01000144">
    <property type="protein sequence ID" value="PVV04258.1"/>
    <property type="molecule type" value="Genomic_DNA"/>
</dbReference>
<dbReference type="Gene3D" id="3.10.400.20">
    <property type="match status" value="1"/>
</dbReference>
<sequence length="182" mass="20294">MFKKGFSTKDINGRTMMKSSAIKSMKAKLIKQFPLIEPVIDEIFPKKVSVTLVKTKERITLYIVDNKIYFFQHFDDPLVPSLQLIHMYPDILEKAQVDRGAIKYVLSGANIMCPGLTSAGAHLPDHNIERGTMVSVMAEGKEHAMAVGITKMSTDEIKSVNKGIGIDLLLYLGDPVWKVVVD</sequence>
<dbReference type="CDD" id="cd11609">
    <property type="entry name" value="MCT1_N"/>
    <property type="match status" value="1"/>
</dbReference>
<dbReference type="InterPro" id="IPR002478">
    <property type="entry name" value="PUA"/>
</dbReference>
<dbReference type="CDD" id="cd21155">
    <property type="entry name" value="PUA_MCTS-1-like"/>
    <property type="match status" value="1"/>
</dbReference>
<dbReference type="InterPro" id="IPR016437">
    <property type="entry name" value="MCT-1/Tma20"/>
</dbReference>
<feature type="domain" description="PUA" evidence="4">
    <location>
        <begin position="93"/>
        <end position="173"/>
    </location>
</feature>
<dbReference type="Pfam" id="PF01472">
    <property type="entry name" value="PUA"/>
    <property type="match status" value="1"/>
</dbReference>
<keyword evidence="2 3" id="KW-0963">Cytoplasm</keyword>
<dbReference type="AlphaFoldDB" id="A0A2T9ZI61"/>
<dbReference type="InterPro" id="IPR041366">
    <property type="entry name" value="Pre-PUA"/>
</dbReference>
<dbReference type="PANTHER" id="PTHR22798:SF0">
    <property type="entry name" value="MALIGNANT T-CELL-AMPLIFIED SEQUENCE 1"/>
    <property type="match status" value="1"/>
</dbReference>
<evidence type="ECO:0000256" key="1">
    <source>
        <dbReference type="ARBA" id="ARBA00004496"/>
    </source>
</evidence>
<keyword evidence="6" id="KW-1185">Reference proteome</keyword>
<organism evidence="5 6">
    <name type="scientific">Smittium megazygosporum</name>
    <dbReference type="NCBI Taxonomy" id="133381"/>
    <lineage>
        <taxon>Eukaryota</taxon>
        <taxon>Fungi</taxon>
        <taxon>Fungi incertae sedis</taxon>
        <taxon>Zoopagomycota</taxon>
        <taxon>Kickxellomycotina</taxon>
        <taxon>Harpellomycetes</taxon>
        <taxon>Harpellales</taxon>
        <taxon>Legeriomycetaceae</taxon>
        <taxon>Smittium</taxon>
    </lineage>
</organism>
<comment type="caution">
    <text evidence="5">The sequence shown here is derived from an EMBL/GenBank/DDBJ whole genome shotgun (WGS) entry which is preliminary data.</text>
</comment>
<evidence type="ECO:0000313" key="6">
    <source>
        <dbReference type="Proteomes" id="UP000245609"/>
    </source>
</evidence>
<evidence type="ECO:0000256" key="2">
    <source>
        <dbReference type="ARBA" id="ARBA00022490"/>
    </source>
</evidence>
<dbReference type="OrthoDB" id="10249667at2759"/>
<accession>A0A2T9ZI61</accession>
<comment type="function">
    <text evidence="3">Involved in translation.</text>
</comment>
<dbReference type="NCBIfam" id="TIGR00451">
    <property type="entry name" value="unchar_dom_2"/>
    <property type="match status" value="1"/>
</dbReference>
<dbReference type="Pfam" id="PF17832">
    <property type="entry name" value="Pre-PUA"/>
    <property type="match status" value="1"/>
</dbReference>
<dbReference type="Proteomes" id="UP000245609">
    <property type="component" value="Unassembled WGS sequence"/>
</dbReference>
<dbReference type="SMART" id="SM00359">
    <property type="entry name" value="PUA"/>
    <property type="match status" value="1"/>
</dbReference>
<dbReference type="InterPro" id="IPR004521">
    <property type="entry name" value="Uncharacterised_CHP00451"/>
</dbReference>
<proteinExistence type="inferred from homology"/>
<evidence type="ECO:0000259" key="4">
    <source>
        <dbReference type="SMART" id="SM00359"/>
    </source>
</evidence>
<gene>
    <name evidence="5" type="ORF">BB560_001244</name>
</gene>
<name>A0A2T9ZI61_9FUNG</name>
<dbReference type="InterPro" id="IPR015947">
    <property type="entry name" value="PUA-like_sf"/>
</dbReference>
<dbReference type="PIRSF" id="PIRSF005067">
    <property type="entry name" value="Tma_RNA-bind_prd"/>
    <property type="match status" value="1"/>
</dbReference>
<dbReference type="GO" id="GO:0001731">
    <property type="term" value="P:formation of translation preinitiation complex"/>
    <property type="evidence" value="ECO:0007669"/>
    <property type="project" value="TreeGrafter"/>
</dbReference>
<evidence type="ECO:0000313" key="5">
    <source>
        <dbReference type="EMBL" id="PVV04258.1"/>
    </source>
</evidence>